<accession>A0A1G1WG27</accession>
<dbReference type="AlphaFoldDB" id="A0A1G1WG27"/>
<dbReference type="NCBIfam" id="TIGR03833">
    <property type="entry name" value="YwbE family protein"/>
    <property type="match status" value="1"/>
</dbReference>
<feature type="region of interest" description="Disordered" evidence="1">
    <location>
        <begin position="67"/>
        <end position="91"/>
    </location>
</feature>
<evidence type="ECO:0000256" key="1">
    <source>
        <dbReference type="SAM" id="MobiDB-lite"/>
    </source>
</evidence>
<dbReference type="PANTHER" id="PTHR40069:SF1">
    <property type="entry name" value="YWBE PROTEIN"/>
    <property type="match status" value="1"/>
</dbReference>
<dbReference type="Proteomes" id="UP000176645">
    <property type="component" value="Unassembled WGS sequence"/>
</dbReference>
<gene>
    <name evidence="2" type="ORF">A2Z42_00295</name>
</gene>
<dbReference type="EMBL" id="MHCU01000064">
    <property type="protein sequence ID" value="OGY26656.1"/>
    <property type="molecule type" value="Genomic_DNA"/>
</dbReference>
<evidence type="ECO:0008006" key="4">
    <source>
        <dbReference type="Google" id="ProtNLM"/>
    </source>
</evidence>
<organism evidence="2 3">
    <name type="scientific">Candidatus Woykebacteria bacterium RBG_19FT_COMBO_43_10</name>
    <dbReference type="NCBI Taxonomy" id="1802598"/>
    <lineage>
        <taxon>Bacteria</taxon>
        <taxon>Candidatus Woykeibacteriota</taxon>
    </lineage>
</organism>
<dbReference type="PANTHER" id="PTHR40069">
    <property type="entry name" value="YWBE PROTEIN"/>
    <property type="match status" value="1"/>
</dbReference>
<comment type="caution">
    <text evidence="2">The sequence shown here is derived from an EMBL/GenBank/DDBJ whole genome shotgun (WGS) entry which is preliminary data.</text>
</comment>
<proteinExistence type="predicted"/>
<evidence type="ECO:0000313" key="2">
    <source>
        <dbReference type="EMBL" id="OGY26656.1"/>
    </source>
</evidence>
<dbReference type="InterPro" id="IPR019240">
    <property type="entry name" value="DUF2196"/>
</dbReference>
<protein>
    <recommendedName>
        <fullName evidence="4">YwbE family protein</fullName>
    </recommendedName>
</protein>
<reference evidence="2 3" key="1">
    <citation type="journal article" date="2016" name="Nat. Commun.">
        <title>Thousands of microbial genomes shed light on interconnected biogeochemical processes in an aquifer system.</title>
        <authorList>
            <person name="Anantharaman K."/>
            <person name="Brown C.T."/>
            <person name="Hug L.A."/>
            <person name="Sharon I."/>
            <person name="Castelle C.J."/>
            <person name="Probst A.J."/>
            <person name="Thomas B.C."/>
            <person name="Singh A."/>
            <person name="Wilkins M.J."/>
            <person name="Karaoz U."/>
            <person name="Brodie E.L."/>
            <person name="Williams K.H."/>
            <person name="Hubbard S.S."/>
            <person name="Banfield J.F."/>
        </authorList>
    </citation>
    <scope>NUCLEOTIDE SEQUENCE [LARGE SCALE GENOMIC DNA]</scope>
</reference>
<evidence type="ECO:0000313" key="3">
    <source>
        <dbReference type="Proteomes" id="UP000176645"/>
    </source>
</evidence>
<sequence>MTYEVGSRYPKPGDKVKVAEKKNYTSGQLTEGIVRDVLTSKKFHPRGHKVRLTNGIIGRVRQFTDEHQNRLPADGEETSNTLYTLGEDDLA</sequence>
<name>A0A1G1WG27_9BACT</name>
<dbReference type="Pfam" id="PF09962">
    <property type="entry name" value="DUF2196"/>
    <property type="match status" value="1"/>
</dbReference>